<evidence type="ECO:0000256" key="3">
    <source>
        <dbReference type="ARBA" id="ARBA00022741"/>
    </source>
</evidence>
<keyword evidence="10" id="KW-1185">Reference proteome</keyword>
<dbReference type="Proteomes" id="UP000317238">
    <property type="component" value="Unassembled WGS sequence"/>
</dbReference>
<protein>
    <recommendedName>
        <fullName evidence="11">Hydroxyacid dehydrogenase</fullName>
    </recommendedName>
</protein>
<dbReference type="EMBL" id="SJPL01000002">
    <property type="protein sequence ID" value="TWT65843.1"/>
    <property type="molecule type" value="Genomic_DNA"/>
</dbReference>
<evidence type="ECO:0000313" key="10">
    <source>
        <dbReference type="Proteomes" id="UP000317238"/>
    </source>
</evidence>
<reference evidence="9 10" key="1">
    <citation type="submission" date="2019-02" db="EMBL/GenBank/DDBJ databases">
        <title>Deep-cultivation of Planctomycetes and their phenomic and genomic characterization uncovers novel biology.</title>
        <authorList>
            <person name="Wiegand S."/>
            <person name="Jogler M."/>
            <person name="Boedeker C."/>
            <person name="Pinto D."/>
            <person name="Vollmers J."/>
            <person name="Rivas-Marin E."/>
            <person name="Kohn T."/>
            <person name="Peeters S.H."/>
            <person name="Heuer A."/>
            <person name="Rast P."/>
            <person name="Oberbeckmann S."/>
            <person name="Bunk B."/>
            <person name="Jeske O."/>
            <person name="Meyerdierks A."/>
            <person name="Storesund J.E."/>
            <person name="Kallscheuer N."/>
            <person name="Luecker S."/>
            <person name="Lage O.M."/>
            <person name="Pohl T."/>
            <person name="Merkel B.J."/>
            <person name="Hornburger P."/>
            <person name="Mueller R.-W."/>
            <person name="Bruemmer F."/>
            <person name="Labrenz M."/>
            <person name="Spormann A.M."/>
            <person name="Op Den Camp H."/>
            <person name="Overmann J."/>
            <person name="Amann R."/>
            <person name="Jetten M.S.M."/>
            <person name="Mascher T."/>
            <person name="Medema M.H."/>
            <person name="Devos D.P."/>
            <person name="Kaster A.-K."/>
            <person name="Ovreas L."/>
            <person name="Rohde M."/>
            <person name="Galperin M.Y."/>
            <person name="Jogler C."/>
        </authorList>
    </citation>
    <scope>NUCLEOTIDE SEQUENCE [LARGE SCALE GENOMIC DNA]</scope>
    <source>
        <strain evidence="9 10">Pan14r</strain>
    </source>
</reference>
<keyword evidence="6" id="KW-0119">Carbohydrate metabolism</keyword>
<dbReference type="InterPro" id="IPR042213">
    <property type="entry name" value="NBD_C_sf"/>
</dbReference>
<feature type="domain" description="Four-carbon acid sugar kinase N-terminal" evidence="7">
    <location>
        <begin position="35"/>
        <end position="272"/>
    </location>
</feature>
<dbReference type="OrthoDB" id="153193at2"/>
<dbReference type="InterPro" id="IPR037051">
    <property type="entry name" value="4-carb_acid_sugar_kinase_N_sf"/>
</dbReference>
<evidence type="ECO:0000256" key="2">
    <source>
        <dbReference type="ARBA" id="ARBA00022679"/>
    </source>
</evidence>
<dbReference type="Gene3D" id="3.40.980.20">
    <property type="entry name" value="Four-carbon acid sugar kinase, nucleotide binding domain"/>
    <property type="match status" value="1"/>
</dbReference>
<dbReference type="InterPro" id="IPR010737">
    <property type="entry name" value="4-carb_acid_sugar_kinase_N"/>
</dbReference>
<gene>
    <name evidence="9" type="ORF">Pan14r_53930</name>
</gene>
<comment type="similarity">
    <text evidence="1">Belongs to the four-carbon acid sugar kinase family.</text>
</comment>
<dbReference type="InterPro" id="IPR031475">
    <property type="entry name" value="NBD_C"/>
</dbReference>
<comment type="caution">
    <text evidence="9">The sequence shown here is derived from an EMBL/GenBank/DDBJ whole genome shotgun (WGS) entry which is preliminary data.</text>
</comment>
<name>A0A5C5XTZ2_9PLAN</name>
<feature type="domain" description="Four-carbon acid sugar kinase nucleotide binding" evidence="8">
    <location>
        <begin position="296"/>
        <end position="458"/>
    </location>
</feature>
<dbReference type="SUPFAM" id="SSF142764">
    <property type="entry name" value="YgbK-like"/>
    <property type="match status" value="1"/>
</dbReference>
<dbReference type="AlphaFoldDB" id="A0A5C5XTZ2"/>
<dbReference type="GO" id="GO:0016301">
    <property type="term" value="F:kinase activity"/>
    <property type="evidence" value="ECO:0007669"/>
    <property type="project" value="UniProtKB-KW"/>
</dbReference>
<dbReference type="Gene3D" id="3.40.50.10840">
    <property type="entry name" value="Putative sugar-binding, N-terminal domain"/>
    <property type="match status" value="1"/>
</dbReference>
<dbReference type="Pfam" id="PF07005">
    <property type="entry name" value="SBD_N"/>
    <property type="match status" value="1"/>
</dbReference>
<keyword evidence="5" id="KW-0067">ATP-binding</keyword>
<evidence type="ECO:0000259" key="7">
    <source>
        <dbReference type="Pfam" id="PF07005"/>
    </source>
</evidence>
<evidence type="ECO:0000256" key="4">
    <source>
        <dbReference type="ARBA" id="ARBA00022777"/>
    </source>
</evidence>
<dbReference type="RefSeq" id="WP_146441035.1">
    <property type="nucleotide sequence ID" value="NZ_SJPL01000002.1"/>
</dbReference>
<accession>A0A5C5XTZ2</accession>
<proteinExistence type="inferred from homology"/>
<evidence type="ECO:0000256" key="5">
    <source>
        <dbReference type="ARBA" id="ARBA00022840"/>
    </source>
</evidence>
<evidence type="ECO:0008006" key="11">
    <source>
        <dbReference type="Google" id="ProtNLM"/>
    </source>
</evidence>
<keyword evidence="4" id="KW-0418">Kinase</keyword>
<evidence type="ECO:0000256" key="1">
    <source>
        <dbReference type="ARBA" id="ARBA00005715"/>
    </source>
</evidence>
<organism evidence="9 10">
    <name type="scientific">Crateriforma conspicua</name>
    <dbReference type="NCBI Taxonomy" id="2527996"/>
    <lineage>
        <taxon>Bacteria</taxon>
        <taxon>Pseudomonadati</taxon>
        <taxon>Planctomycetota</taxon>
        <taxon>Planctomycetia</taxon>
        <taxon>Planctomycetales</taxon>
        <taxon>Planctomycetaceae</taxon>
        <taxon>Crateriforma</taxon>
    </lineage>
</organism>
<keyword evidence="3" id="KW-0547">Nucleotide-binding</keyword>
<dbReference type="GO" id="GO:0005524">
    <property type="term" value="F:ATP binding"/>
    <property type="evidence" value="ECO:0007669"/>
    <property type="project" value="UniProtKB-KW"/>
</dbReference>
<keyword evidence="2" id="KW-0808">Transferase</keyword>
<evidence type="ECO:0000259" key="8">
    <source>
        <dbReference type="Pfam" id="PF17042"/>
    </source>
</evidence>
<dbReference type="Pfam" id="PF17042">
    <property type="entry name" value="NBD_C"/>
    <property type="match status" value="1"/>
</dbReference>
<sequence length="467" mass="50416">MTIKLQKALAGLPSPRSESLLPAIRQHHESVRRKIVVLDDDPTGTQTVYDTPVLTTWGVDELLHAMRADGDLFYVLTNSRSLVKQDAVDLAQQIGTNLQQAAAASGKDFVLISRSDSTLRGHYPAEVDAVAAATDQSDAIHVIAPFFLQGGRYTIDDVHYVADGDELIPAAETPFAQDAAFGFQNSNLIDWVMEKWSGSIERQQIHSVGLADLRAVDLSPVVKQLCALAPRSVCVVNAADMRDMEAFVYAALQAESSGQRFVYRTAASFVQAFAGMEPNPLLRSDQMVDADAKSGLIVVGSYVPKTTGQLNALLSAEPDLVPVVLDVAELLADSTDAYARSRAQQVNEALASEHDVVLYSSRQLVKGDDAPSSLSIGNRVSATLVNIVRGVQQRPRFLIAKGGITSSDVATKGLDVHRAMVLGQILPGIPVWQLQQESRMPGMPYVVFPGNVGGESALLDAYRILKR</sequence>
<evidence type="ECO:0000313" key="9">
    <source>
        <dbReference type="EMBL" id="TWT65843.1"/>
    </source>
</evidence>
<evidence type="ECO:0000256" key="6">
    <source>
        <dbReference type="ARBA" id="ARBA00023277"/>
    </source>
</evidence>